<dbReference type="PROSITE" id="PS52015">
    <property type="entry name" value="TONB_CTD"/>
    <property type="match status" value="1"/>
</dbReference>
<dbReference type="GO" id="GO:0055085">
    <property type="term" value="P:transmembrane transport"/>
    <property type="evidence" value="ECO:0007669"/>
    <property type="project" value="InterPro"/>
</dbReference>
<proteinExistence type="inferred from homology"/>
<dbReference type="AlphaFoldDB" id="A0A511QKX5"/>
<dbReference type="Gene3D" id="3.30.1150.10">
    <property type="match status" value="1"/>
</dbReference>
<feature type="compositionally biased region" description="Polar residues" evidence="10">
    <location>
        <begin position="146"/>
        <end position="156"/>
    </location>
</feature>
<feature type="compositionally biased region" description="Basic and acidic residues" evidence="10">
    <location>
        <begin position="68"/>
        <end position="81"/>
    </location>
</feature>
<evidence type="ECO:0000256" key="1">
    <source>
        <dbReference type="ARBA" id="ARBA00004383"/>
    </source>
</evidence>
<dbReference type="GO" id="GO:0015031">
    <property type="term" value="P:protein transport"/>
    <property type="evidence" value="ECO:0007669"/>
    <property type="project" value="UniProtKB-KW"/>
</dbReference>
<keyword evidence="14" id="KW-1185">Reference proteome</keyword>
<dbReference type="RefSeq" id="WP_119008864.1">
    <property type="nucleotide sequence ID" value="NZ_BJXK01000001.1"/>
</dbReference>
<keyword evidence="9" id="KW-0472">Membrane</keyword>
<dbReference type="PANTHER" id="PTHR33446">
    <property type="entry name" value="PROTEIN TONB-RELATED"/>
    <property type="match status" value="1"/>
</dbReference>
<comment type="subcellular location">
    <subcellularLocation>
        <location evidence="1">Cell inner membrane</location>
        <topology evidence="1">Single-pass membrane protein</topology>
        <orientation evidence="1">Periplasmic side</orientation>
    </subcellularLocation>
</comment>
<organism evidence="13 14">
    <name type="scientific">Vibrio superstes NBRC 103154</name>
    <dbReference type="NCBI Taxonomy" id="1219062"/>
    <lineage>
        <taxon>Bacteria</taxon>
        <taxon>Pseudomonadati</taxon>
        <taxon>Pseudomonadota</taxon>
        <taxon>Gammaproteobacteria</taxon>
        <taxon>Vibrionales</taxon>
        <taxon>Vibrionaceae</taxon>
        <taxon>Vibrio</taxon>
    </lineage>
</organism>
<dbReference type="InterPro" id="IPR006260">
    <property type="entry name" value="TonB/TolA_C"/>
</dbReference>
<keyword evidence="3" id="KW-0813">Transport</keyword>
<evidence type="ECO:0000313" key="13">
    <source>
        <dbReference type="EMBL" id="GEM77955.1"/>
    </source>
</evidence>
<dbReference type="GO" id="GO:0031992">
    <property type="term" value="F:energy transducer activity"/>
    <property type="evidence" value="ECO:0007669"/>
    <property type="project" value="TreeGrafter"/>
</dbReference>
<evidence type="ECO:0000256" key="3">
    <source>
        <dbReference type="ARBA" id="ARBA00022448"/>
    </source>
</evidence>
<name>A0A511QKX5_9VIBR</name>
<feature type="compositionally biased region" description="Basic and acidic residues" evidence="10">
    <location>
        <begin position="115"/>
        <end position="145"/>
    </location>
</feature>
<reference evidence="13 14" key="1">
    <citation type="submission" date="2019-07" db="EMBL/GenBank/DDBJ databases">
        <title>Whole genome shotgun sequence of Vibrio superstes NBRC 103154.</title>
        <authorList>
            <person name="Hosoyama A."/>
            <person name="Uohara A."/>
            <person name="Ohji S."/>
            <person name="Ichikawa N."/>
        </authorList>
    </citation>
    <scope>NUCLEOTIDE SEQUENCE [LARGE SCALE GENOMIC DNA]</scope>
    <source>
        <strain evidence="13 14">NBRC 103154</strain>
    </source>
</reference>
<evidence type="ECO:0000256" key="10">
    <source>
        <dbReference type="SAM" id="MobiDB-lite"/>
    </source>
</evidence>
<evidence type="ECO:0000256" key="9">
    <source>
        <dbReference type="ARBA" id="ARBA00023136"/>
    </source>
</evidence>
<dbReference type="Proteomes" id="UP000321113">
    <property type="component" value="Unassembled WGS sequence"/>
</dbReference>
<feature type="domain" description="TonB C-terminal" evidence="12">
    <location>
        <begin position="162"/>
        <end position="252"/>
    </location>
</feature>
<sequence length="252" mass="27936">MKKYRYLLAGGISLLIHGVALSFSAPKQEISLASNNEGHAVSIKFVSLAQPEKKAEKKKVKPQPPAPKESETKKEAVEKPQPKKATSKPVAKPKKKVEKTSEEAKPVTPQSVKTAKTEPKPEAPEKIEPTPKEKPVEKKHEKETAEPQTASTNAASASKPKMVKKPTFSAKPTPVSYPRLAQKRGWQGSTLVEIWINEEGKQIKQTVVNSSGHKLLDEAALNAVSEWQFQRRNEQGQRIAYRVQVPINFQLN</sequence>
<comment type="caution">
    <text evidence="13">The sequence shown here is derived from an EMBL/GenBank/DDBJ whole genome shotgun (WGS) entry which is preliminary data.</text>
</comment>
<evidence type="ECO:0000256" key="2">
    <source>
        <dbReference type="ARBA" id="ARBA00006555"/>
    </source>
</evidence>
<dbReference type="InterPro" id="IPR037682">
    <property type="entry name" value="TonB_C"/>
</dbReference>
<evidence type="ECO:0000256" key="8">
    <source>
        <dbReference type="ARBA" id="ARBA00022989"/>
    </source>
</evidence>
<evidence type="ECO:0000256" key="6">
    <source>
        <dbReference type="ARBA" id="ARBA00022692"/>
    </source>
</evidence>
<feature type="region of interest" description="Disordered" evidence="10">
    <location>
        <begin position="48"/>
        <end position="175"/>
    </location>
</feature>
<keyword evidence="8" id="KW-1133">Transmembrane helix</keyword>
<evidence type="ECO:0000256" key="7">
    <source>
        <dbReference type="ARBA" id="ARBA00022927"/>
    </source>
</evidence>
<dbReference type="GO" id="GO:0098797">
    <property type="term" value="C:plasma membrane protein complex"/>
    <property type="evidence" value="ECO:0007669"/>
    <property type="project" value="TreeGrafter"/>
</dbReference>
<evidence type="ECO:0000256" key="11">
    <source>
        <dbReference type="SAM" id="SignalP"/>
    </source>
</evidence>
<keyword evidence="11" id="KW-0732">Signal</keyword>
<feature type="chain" id="PRO_5021724583" evidence="11">
    <location>
        <begin position="23"/>
        <end position="252"/>
    </location>
</feature>
<dbReference type="NCBIfam" id="TIGR01352">
    <property type="entry name" value="tonB_Cterm"/>
    <property type="match status" value="1"/>
</dbReference>
<keyword evidence="4" id="KW-1003">Cell membrane</keyword>
<dbReference type="InterPro" id="IPR051045">
    <property type="entry name" value="TonB-dependent_transducer"/>
</dbReference>
<evidence type="ECO:0000256" key="5">
    <source>
        <dbReference type="ARBA" id="ARBA00022519"/>
    </source>
</evidence>
<accession>A0A511QKX5</accession>
<dbReference type="SUPFAM" id="SSF74653">
    <property type="entry name" value="TolA/TonB C-terminal domain"/>
    <property type="match status" value="1"/>
</dbReference>
<dbReference type="Pfam" id="PF03544">
    <property type="entry name" value="TonB_C"/>
    <property type="match status" value="1"/>
</dbReference>
<keyword evidence="7" id="KW-0653">Protein transport</keyword>
<dbReference type="PANTHER" id="PTHR33446:SF2">
    <property type="entry name" value="PROTEIN TONB"/>
    <property type="match status" value="1"/>
</dbReference>
<comment type="similarity">
    <text evidence="2">Belongs to the TonB family.</text>
</comment>
<dbReference type="OrthoDB" id="9816142at2"/>
<dbReference type="EMBL" id="BJXK01000001">
    <property type="protein sequence ID" value="GEM77955.1"/>
    <property type="molecule type" value="Genomic_DNA"/>
</dbReference>
<evidence type="ECO:0000259" key="12">
    <source>
        <dbReference type="PROSITE" id="PS52015"/>
    </source>
</evidence>
<protein>
    <submittedName>
        <fullName evidence="13">Cell envelope biogenesis protein TonB</fullName>
    </submittedName>
</protein>
<evidence type="ECO:0000256" key="4">
    <source>
        <dbReference type="ARBA" id="ARBA00022475"/>
    </source>
</evidence>
<gene>
    <name evidence="13" type="primary">tonB1</name>
    <name evidence="13" type="ORF">VSU01S_02000</name>
</gene>
<keyword evidence="6" id="KW-0812">Transmembrane</keyword>
<evidence type="ECO:0000313" key="14">
    <source>
        <dbReference type="Proteomes" id="UP000321113"/>
    </source>
</evidence>
<feature type="signal peptide" evidence="11">
    <location>
        <begin position="1"/>
        <end position="22"/>
    </location>
</feature>
<keyword evidence="5" id="KW-0997">Cell inner membrane</keyword>